<dbReference type="Gene3D" id="2.40.400.10">
    <property type="entry name" value="Acetoacetate decarboxylase-like"/>
    <property type="match status" value="1"/>
</dbReference>
<dbReference type="PANTHER" id="PTHR39186:SF1">
    <property type="entry name" value="DUF2071 DOMAIN-CONTAINING PROTEIN"/>
    <property type="match status" value="1"/>
</dbReference>
<comment type="caution">
    <text evidence="1">The sequence shown here is derived from an EMBL/GenBank/DDBJ whole genome shotgun (WGS) entry which is preliminary data.</text>
</comment>
<protein>
    <recommendedName>
        <fullName evidence="3">DUF2071 domain-containing protein</fullName>
    </recommendedName>
</protein>
<dbReference type="InterPro" id="IPR023375">
    <property type="entry name" value="ADC_dom_sf"/>
</dbReference>
<proteinExistence type="predicted"/>
<keyword evidence="2" id="KW-1185">Reference proteome</keyword>
<dbReference type="RefSeq" id="WP_155554482.1">
    <property type="nucleotide sequence ID" value="NZ_BMJD01000063.1"/>
</dbReference>
<name>A0A9W5U1Q8_9BACI</name>
<dbReference type="Pfam" id="PF09844">
    <property type="entry name" value="DUF2071"/>
    <property type="match status" value="1"/>
</dbReference>
<accession>A0A9W5U1Q8</accession>
<reference evidence="1" key="1">
    <citation type="journal article" date="2014" name="Int. J. Syst. Evol. Microbiol.">
        <title>Complete genome sequence of Corynebacterium casei LMG S-19264T (=DSM 44701T), isolated from a smear-ripened cheese.</title>
        <authorList>
            <consortium name="US DOE Joint Genome Institute (JGI-PGF)"/>
            <person name="Walter F."/>
            <person name="Albersmeier A."/>
            <person name="Kalinowski J."/>
            <person name="Ruckert C."/>
        </authorList>
    </citation>
    <scope>NUCLEOTIDE SEQUENCE</scope>
    <source>
        <strain evidence="1">CGMCC 1.15454</strain>
    </source>
</reference>
<evidence type="ECO:0000313" key="1">
    <source>
        <dbReference type="EMBL" id="GGB60948.1"/>
    </source>
</evidence>
<sequence length="245" mass="29154">MYNKIVQSTSHRENPLPKGPWVMMQKWVDLLFLHWPVPKNVMEDLIPPGLELDTYDNDAWITLIPFKVSRMRLRNMPQIPYFRSYLELNVRTYVKRNEIRGIYFFSLDASKVHAVLGARMATLPYFYANMDMRKNGDTFRFNSRRIGEESAVFNASYRPVGEPFYPEKDTLNHWLLERYYLWTYKYGSLFRVGIHHGRWEMQQAEAVIENQLVTPFIPASVLEKQPIKQYASSKIALFWMVRKEV</sequence>
<dbReference type="EMBL" id="BMJD01000063">
    <property type="protein sequence ID" value="GGB60948.1"/>
    <property type="molecule type" value="Genomic_DNA"/>
</dbReference>
<gene>
    <name evidence="1" type="primary">yqjF</name>
    <name evidence="1" type="ORF">GCM10011409_42810</name>
</gene>
<evidence type="ECO:0000313" key="2">
    <source>
        <dbReference type="Proteomes" id="UP000621492"/>
    </source>
</evidence>
<evidence type="ECO:0008006" key="3">
    <source>
        <dbReference type="Google" id="ProtNLM"/>
    </source>
</evidence>
<organism evidence="1 2">
    <name type="scientific">Lentibacillus populi</name>
    <dbReference type="NCBI Taxonomy" id="1827502"/>
    <lineage>
        <taxon>Bacteria</taxon>
        <taxon>Bacillati</taxon>
        <taxon>Bacillota</taxon>
        <taxon>Bacilli</taxon>
        <taxon>Bacillales</taxon>
        <taxon>Bacillaceae</taxon>
        <taxon>Lentibacillus</taxon>
    </lineage>
</organism>
<dbReference type="SUPFAM" id="SSF160104">
    <property type="entry name" value="Acetoacetate decarboxylase-like"/>
    <property type="match status" value="1"/>
</dbReference>
<reference evidence="1" key="2">
    <citation type="submission" date="2020-09" db="EMBL/GenBank/DDBJ databases">
        <authorList>
            <person name="Sun Q."/>
            <person name="Zhou Y."/>
        </authorList>
    </citation>
    <scope>NUCLEOTIDE SEQUENCE</scope>
    <source>
        <strain evidence="1">CGMCC 1.15454</strain>
    </source>
</reference>
<dbReference type="InterPro" id="IPR018644">
    <property type="entry name" value="DUF2071"/>
</dbReference>
<dbReference type="Proteomes" id="UP000621492">
    <property type="component" value="Unassembled WGS sequence"/>
</dbReference>
<dbReference type="PANTHER" id="PTHR39186">
    <property type="entry name" value="DUF2071 FAMILY PROTEIN"/>
    <property type="match status" value="1"/>
</dbReference>
<dbReference type="AlphaFoldDB" id="A0A9W5U1Q8"/>